<protein>
    <submittedName>
        <fullName evidence="1">Uncharacterized protein</fullName>
    </submittedName>
</protein>
<reference evidence="1" key="1">
    <citation type="journal article" date="2023" name="Mol. Phylogenet. Evol.">
        <title>Genome-scale phylogeny and comparative genomics of the fungal order Sordariales.</title>
        <authorList>
            <person name="Hensen N."/>
            <person name="Bonometti L."/>
            <person name="Westerberg I."/>
            <person name="Brannstrom I.O."/>
            <person name="Guillou S."/>
            <person name="Cros-Aarteil S."/>
            <person name="Calhoun S."/>
            <person name="Haridas S."/>
            <person name="Kuo A."/>
            <person name="Mondo S."/>
            <person name="Pangilinan J."/>
            <person name="Riley R."/>
            <person name="LaButti K."/>
            <person name="Andreopoulos B."/>
            <person name="Lipzen A."/>
            <person name="Chen C."/>
            <person name="Yan M."/>
            <person name="Daum C."/>
            <person name="Ng V."/>
            <person name="Clum A."/>
            <person name="Steindorff A."/>
            <person name="Ohm R.A."/>
            <person name="Martin F."/>
            <person name="Silar P."/>
            <person name="Natvig D.O."/>
            <person name="Lalanne C."/>
            <person name="Gautier V."/>
            <person name="Ament-Velasquez S.L."/>
            <person name="Kruys A."/>
            <person name="Hutchinson M.I."/>
            <person name="Powell A.J."/>
            <person name="Barry K."/>
            <person name="Miller A.N."/>
            <person name="Grigoriev I.V."/>
            <person name="Debuchy R."/>
            <person name="Gladieux P."/>
            <person name="Hiltunen Thoren M."/>
            <person name="Johannesson H."/>
        </authorList>
    </citation>
    <scope>NUCLEOTIDE SEQUENCE</scope>
    <source>
        <strain evidence="1">CBS 731.68</strain>
    </source>
</reference>
<keyword evidence="2" id="KW-1185">Reference proteome</keyword>
<reference evidence="1" key="2">
    <citation type="submission" date="2023-05" db="EMBL/GenBank/DDBJ databases">
        <authorList>
            <consortium name="Lawrence Berkeley National Laboratory"/>
            <person name="Steindorff A."/>
            <person name="Hensen N."/>
            <person name="Bonometti L."/>
            <person name="Westerberg I."/>
            <person name="Brannstrom I.O."/>
            <person name="Guillou S."/>
            <person name="Cros-Aarteil S."/>
            <person name="Calhoun S."/>
            <person name="Haridas S."/>
            <person name="Kuo A."/>
            <person name="Mondo S."/>
            <person name="Pangilinan J."/>
            <person name="Riley R."/>
            <person name="Labutti K."/>
            <person name="Andreopoulos B."/>
            <person name="Lipzen A."/>
            <person name="Chen C."/>
            <person name="Yanf M."/>
            <person name="Daum C."/>
            <person name="Ng V."/>
            <person name="Clum A."/>
            <person name="Ohm R."/>
            <person name="Martin F."/>
            <person name="Silar P."/>
            <person name="Natvig D."/>
            <person name="Lalanne C."/>
            <person name="Gautier V."/>
            <person name="Ament-Velasquez S.L."/>
            <person name="Kruys A."/>
            <person name="Hutchinson M.I."/>
            <person name="Powell A.J."/>
            <person name="Barry K."/>
            <person name="Miller A.N."/>
            <person name="Grigoriev I.V."/>
            <person name="Debuchy R."/>
            <person name="Gladieux P."/>
            <person name="Thoren M.H."/>
            <person name="Johannesson H."/>
        </authorList>
    </citation>
    <scope>NUCLEOTIDE SEQUENCE</scope>
    <source>
        <strain evidence="1">CBS 731.68</strain>
    </source>
</reference>
<evidence type="ECO:0000313" key="2">
    <source>
        <dbReference type="Proteomes" id="UP001302602"/>
    </source>
</evidence>
<dbReference type="GeneID" id="87824571"/>
<gene>
    <name evidence="1" type="ORF">N657DRAFT_538289</name>
</gene>
<dbReference type="Pfam" id="PF26639">
    <property type="entry name" value="Het-6_barrel"/>
    <property type="match status" value="1"/>
</dbReference>
<dbReference type="PANTHER" id="PTHR24148:SF73">
    <property type="entry name" value="HET DOMAIN PROTEIN (AFU_ORTHOLOGUE AFUA_8G01020)"/>
    <property type="match status" value="1"/>
</dbReference>
<feature type="non-terminal residue" evidence="1">
    <location>
        <position position="1"/>
    </location>
</feature>
<name>A0AAN6UBU7_9PEZI</name>
<sequence length="86" mass="9106">PRLMADKSEFARAMARIMLGRRLFVKKRGYIGAGPLSARVGDAVCVLAGGHVPLVLREEHGGNADGCVTLIGNCYVHGVMLGEAVE</sequence>
<accession>A0AAN6UBU7</accession>
<dbReference type="AlphaFoldDB" id="A0AAN6UBU7"/>
<evidence type="ECO:0000313" key="1">
    <source>
        <dbReference type="EMBL" id="KAK4129671.1"/>
    </source>
</evidence>
<comment type="caution">
    <text evidence="1">The sequence shown here is derived from an EMBL/GenBank/DDBJ whole genome shotgun (WGS) entry which is preliminary data.</text>
</comment>
<dbReference type="InterPro" id="IPR052895">
    <property type="entry name" value="HetReg/Transcr_Mod"/>
</dbReference>
<dbReference type="RefSeq" id="XP_062653442.1">
    <property type="nucleotide sequence ID" value="XM_062787801.1"/>
</dbReference>
<proteinExistence type="predicted"/>
<dbReference type="EMBL" id="MU853223">
    <property type="protein sequence ID" value="KAK4129671.1"/>
    <property type="molecule type" value="Genomic_DNA"/>
</dbReference>
<dbReference type="Proteomes" id="UP001302602">
    <property type="component" value="Unassembled WGS sequence"/>
</dbReference>
<dbReference type="PANTHER" id="PTHR24148">
    <property type="entry name" value="ANKYRIN REPEAT DOMAIN-CONTAINING PROTEIN 39 HOMOLOG-RELATED"/>
    <property type="match status" value="1"/>
</dbReference>
<feature type="non-terminal residue" evidence="1">
    <location>
        <position position="86"/>
    </location>
</feature>
<organism evidence="1 2">
    <name type="scientific">Parathielavia appendiculata</name>
    <dbReference type="NCBI Taxonomy" id="2587402"/>
    <lineage>
        <taxon>Eukaryota</taxon>
        <taxon>Fungi</taxon>
        <taxon>Dikarya</taxon>
        <taxon>Ascomycota</taxon>
        <taxon>Pezizomycotina</taxon>
        <taxon>Sordariomycetes</taxon>
        <taxon>Sordariomycetidae</taxon>
        <taxon>Sordariales</taxon>
        <taxon>Chaetomiaceae</taxon>
        <taxon>Parathielavia</taxon>
    </lineage>
</organism>